<dbReference type="AlphaFoldDB" id="A0A9D1VMR0"/>
<dbReference type="Pfam" id="PF06580">
    <property type="entry name" value="His_kinase"/>
    <property type="match status" value="1"/>
</dbReference>
<accession>A0A9D1VMR0</accession>
<evidence type="ECO:0000256" key="1">
    <source>
        <dbReference type="ARBA" id="ARBA00004651"/>
    </source>
</evidence>
<dbReference type="Proteomes" id="UP000824230">
    <property type="component" value="Unassembled WGS sequence"/>
</dbReference>
<evidence type="ECO:0000313" key="15">
    <source>
        <dbReference type="Proteomes" id="UP000824230"/>
    </source>
</evidence>
<dbReference type="InterPro" id="IPR010559">
    <property type="entry name" value="Sig_transdc_His_kin_internal"/>
</dbReference>
<evidence type="ECO:0000313" key="14">
    <source>
        <dbReference type="EMBL" id="HIX38281.1"/>
    </source>
</evidence>
<keyword evidence="8" id="KW-0067">ATP-binding</keyword>
<dbReference type="GO" id="GO:0005886">
    <property type="term" value="C:plasma membrane"/>
    <property type="evidence" value="ECO:0007669"/>
    <property type="project" value="UniProtKB-SubCell"/>
</dbReference>
<dbReference type="PANTHER" id="PTHR34220">
    <property type="entry name" value="SENSOR HISTIDINE KINASE YPDA"/>
    <property type="match status" value="1"/>
</dbReference>
<keyword evidence="11 12" id="KW-0472">Membrane</keyword>
<keyword evidence="5 12" id="KW-0812">Transmembrane</keyword>
<evidence type="ECO:0000256" key="2">
    <source>
        <dbReference type="ARBA" id="ARBA00022475"/>
    </source>
</evidence>
<dbReference type="SUPFAM" id="SSF55874">
    <property type="entry name" value="ATPase domain of HSP90 chaperone/DNA topoisomerase II/histidine kinase"/>
    <property type="match status" value="1"/>
</dbReference>
<evidence type="ECO:0000256" key="6">
    <source>
        <dbReference type="ARBA" id="ARBA00022741"/>
    </source>
</evidence>
<sequence length="604" mass="70351">MTGRFRNWLDDRLNNLKIKKKLFLLYFYCMILPLVLTDAVIIGLIVKREYDTKQETSRGIVSAVKYSLNSAAEETVMLSKNIYFNKYINEFLNTEFQSTLDYYNQYQELLKDSLFDSSLGTSNSIIRMYADNGTIVNGGRFWRMESVEEEKWYRDFMDSGQNMQMYFYYEDAGPTNPSPVKKLSFVRKLDRYKRDKYNKLLRIDLDYNAINQGMTMANYGGDVYVCSETGQILLSNTGLGNSSQNYSYISSVGYRSGEYTERMAFYGQELTIYVMPYSSGVGEVMIKSFPILVLMLLINVLFPWIFMNALRRNFVERIGFLSRIFNYSVEGRLEEIKSIHGTDEIASLMRNYNIMAQKTNSLIETVYKSRLKQQEMNIARQKAELLALHGQINPHFLFNILENIRMRSVLKQEYETADMIEQLAVMERQYVEWGTDMVTIGEEKKFVEAYLRLQKYRFGDRLSYSIEIQEECAGYKIPKLSLVTFAENSCVHGIEDKAAKCWIFVKAYRQEEKLYLEVEDTGSGMPESYLYYLRERMENANIEMLREKGRVGVINACLRLKMQTDGNIHFSLESEKMVGTIVTISAPVKYFREGDKDAEGTVSR</sequence>
<evidence type="ECO:0000256" key="12">
    <source>
        <dbReference type="SAM" id="Phobius"/>
    </source>
</evidence>
<reference evidence="14" key="2">
    <citation type="submission" date="2021-04" db="EMBL/GenBank/DDBJ databases">
        <authorList>
            <person name="Gilroy R."/>
        </authorList>
    </citation>
    <scope>NUCLEOTIDE SEQUENCE</scope>
    <source>
        <strain evidence="14">ChiHjej12B11-1927</strain>
    </source>
</reference>
<dbReference type="EMBL" id="DXFG01000227">
    <property type="protein sequence ID" value="HIX38281.1"/>
    <property type="molecule type" value="Genomic_DNA"/>
</dbReference>
<dbReference type="GO" id="GO:0000155">
    <property type="term" value="F:phosphorelay sensor kinase activity"/>
    <property type="evidence" value="ECO:0007669"/>
    <property type="project" value="InterPro"/>
</dbReference>
<evidence type="ECO:0000256" key="9">
    <source>
        <dbReference type="ARBA" id="ARBA00022989"/>
    </source>
</evidence>
<gene>
    <name evidence="14" type="ORF">H9738_10500</name>
</gene>
<evidence type="ECO:0000256" key="5">
    <source>
        <dbReference type="ARBA" id="ARBA00022692"/>
    </source>
</evidence>
<keyword evidence="4" id="KW-0808">Transferase</keyword>
<organism evidence="14 15">
    <name type="scientific">Candidatus Blautia pullistercoris</name>
    <dbReference type="NCBI Taxonomy" id="2838499"/>
    <lineage>
        <taxon>Bacteria</taxon>
        <taxon>Bacillati</taxon>
        <taxon>Bacillota</taxon>
        <taxon>Clostridia</taxon>
        <taxon>Lachnospirales</taxon>
        <taxon>Lachnospiraceae</taxon>
        <taxon>Blautia</taxon>
    </lineage>
</organism>
<comment type="caution">
    <text evidence="14">The sequence shown here is derived from an EMBL/GenBank/DDBJ whole genome shotgun (WGS) entry which is preliminary data.</text>
</comment>
<dbReference type="InterPro" id="IPR036890">
    <property type="entry name" value="HATPase_C_sf"/>
</dbReference>
<keyword evidence="10" id="KW-0902">Two-component regulatory system</keyword>
<evidence type="ECO:0000259" key="13">
    <source>
        <dbReference type="Pfam" id="PF06580"/>
    </source>
</evidence>
<dbReference type="Gene3D" id="3.30.565.10">
    <property type="entry name" value="Histidine kinase-like ATPase, C-terminal domain"/>
    <property type="match status" value="1"/>
</dbReference>
<keyword evidence="2" id="KW-1003">Cell membrane</keyword>
<protein>
    <submittedName>
        <fullName evidence="14">Histidine kinase</fullName>
    </submittedName>
</protein>
<feature type="domain" description="Signal transduction histidine kinase internal region" evidence="13">
    <location>
        <begin position="383"/>
        <end position="462"/>
    </location>
</feature>
<keyword evidence="9 12" id="KW-1133">Transmembrane helix</keyword>
<keyword evidence="7 14" id="KW-0418">Kinase</keyword>
<keyword evidence="6" id="KW-0547">Nucleotide-binding</keyword>
<dbReference type="GO" id="GO:0005524">
    <property type="term" value="F:ATP binding"/>
    <property type="evidence" value="ECO:0007669"/>
    <property type="project" value="UniProtKB-KW"/>
</dbReference>
<evidence type="ECO:0000256" key="4">
    <source>
        <dbReference type="ARBA" id="ARBA00022679"/>
    </source>
</evidence>
<evidence type="ECO:0000256" key="8">
    <source>
        <dbReference type="ARBA" id="ARBA00022840"/>
    </source>
</evidence>
<evidence type="ECO:0000256" key="11">
    <source>
        <dbReference type="ARBA" id="ARBA00023136"/>
    </source>
</evidence>
<reference evidence="14" key="1">
    <citation type="journal article" date="2021" name="PeerJ">
        <title>Extensive microbial diversity within the chicken gut microbiome revealed by metagenomics and culture.</title>
        <authorList>
            <person name="Gilroy R."/>
            <person name="Ravi A."/>
            <person name="Getino M."/>
            <person name="Pursley I."/>
            <person name="Horton D.L."/>
            <person name="Alikhan N.F."/>
            <person name="Baker D."/>
            <person name="Gharbi K."/>
            <person name="Hall N."/>
            <person name="Watson M."/>
            <person name="Adriaenssens E.M."/>
            <person name="Foster-Nyarko E."/>
            <person name="Jarju S."/>
            <person name="Secka A."/>
            <person name="Antonio M."/>
            <person name="Oren A."/>
            <person name="Chaudhuri R.R."/>
            <person name="La Ragione R."/>
            <person name="Hildebrand F."/>
            <person name="Pallen M.J."/>
        </authorList>
    </citation>
    <scope>NUCLEOTIDE SEQUENCE</scope>
    <source>
        <strain evidence="14">ChiHjej12B11-1927</strain>
    </source>
</reference>
<feature type="transmembrane region" description="Helical" evidence="12">
    <location>
        <begin position="289"/>
        <end position="310"/>
    </location>
</feature>
<comment type="subcellular location">
    <subcellularLocation>
        <location evidence="1">Cell membrane</location>
        <topology evidence="1">Multi-pass membrane protein</topology>
    </subcellularLocation>
</comment>
<keyword evidence="3" id="KW-0597">Phosphoprotein</keyword>
<evidence type="ECO:0000256" key="7">
    <source>
        <dbReference type="ARBA" id="ARBA00022777"/>
    </source>
</evidence>
<proteinExistence type="predicted"/>
<feature type="transmembrane region" description="Helical" evidence="12">
    <location>
        <begin position="22"/>
        <end position="46"/>
    </location>
</feature>
<dbReference type="InterPro" id="IPR050640">
    <property type="entry name" value="Bact_2-comp_sensor_kinase"/>
</dbReference>
<dbReference type="PANTHER" id="PTHR34220:SF11">
    <property type="entry name" value="SENSOR PROTEIN KINASE HPTS"/>
    <property type="match status" value="1"/>
</dbReference>
<name>A0A9D1VMR0_9FIRM</name>
<evidence type="ECO:0000256" key="3">
    <source>
        <dbReference type="ARBA" id="ARBA00022553"/>
    </source>
</evidence>
<evidence type="ECO:0000256" key="10">
    <source>
        <dbReference type="ARBA" id="ARBA00023012"/>
    </source>
</evidence>